<reference evidence="1" key="1">
    <citation type="submission" date="2021-01" db="EMBL/GenBank/DDBJ databases">
        <title>Metabolic potential, ecology and presence of endohyphal bacteria is reflected in genomic diversity of Mucoromycotina.</title>
        <authorList>
            <person name="Muszewska A."/>
            <person name="Okrasinska A."/>
            <person name="Steczkiewicz K."/>
            <person name="Drgas O."/>
            <person name="Orlowska M."/>
            <person name="Perlinska-Lenart U."/>
            <person name="Aleksandrzak-Piekarczyk T."/>
            <person name="Szatraj K."/>
            <person name="Zielenkiewicz U."/>
            <person name="Pilsyk S."/>
            <person name="Malc E."/>
            <person name="Mieczkowski P."/>
            <person name="Kruszewska J.S."/>
            <person name="Biernat P."/>
            <person name="Pawlowska J."/>
        </authorList>
    </citation>
    <scope>NUCLEOTIDE SEQUENCE</scope>
    <source>
        <strain evidence="1">WA0000018081</strain>
    </source>
</reference>
<dbReference type="EMBL" id="JAEPRE010000036">
    <property type="protein sequence ID" value="KAG2235226.1"/>
    <property type="molecule type" value="Genomic_DNA"/>
</dbReference>
<keyword evidence="2" id="KW-1185">Reference proteome</keyword>
<evidence type="ECO:0000313" key="2">
    <source>
        <dbReference type="Proteomes" id="UP000613177"/>
    </source>
</evidence>
<organism evidence="1 2">
    <name type="scientific">Thamnidium elegans</name>
    <dbReference type="NCBI Taxonomy" id="101142"/>
    <lineage>
        <taxon>Eukaryota</taxon>
        <taxon>Fungi</taxon>
        <taxon>Fungi incertae sedis</taxon>
        <taxon>Mucoromycota</taxon>
        <taxon>Mucoromycotina</taxon>
        <taxon>Mucoromycetes</taxon>
        <taxon>Mucorales</taxon>
        <taxon>Mucorineae</taxon>
        <taxon>Mucoraceae</taxon>
        <taxon>Thamnidium</taxon>
    </lineage>
</organism>
<accession>A0A8H7SUE4</accession>
<dbReference type="AlphaFoldDB" id="A0A8H7SUE4"/>
<evidence type="ECO:0000313" key="1">
    <source>
        <dbReference type="EMBL" id="KAG2235226.1"/>
    </source>
</evidence>
<comment type="caution">
    <text evidence="1">The sequence shown here is derived from an EMBL/GenBank/DDBJ whole genome shotgun (WGS) entry which is preliminary data.</text>
</comment>
<gene>
    <name evidence="1" type="ORF">INT48_004693</name>
</gene>
<name>A0A8H7SUE4_9FUNG</name>
<protein>
    <submittedName>
        <fullName evidence="1">Uncharacterized protein</fullName>
    </submittedName>
</protein>
<dbReference type="Proteomes" id="UP000613177">
    <property type="component" value="Unassembled WGS sequence"/>
</dbReference>
<sequence>MDGVGKIPKEELLVTKGKAVLIDPGRRDLLYCMHEDKCENKLNQYSSSTVNADVYVEYLKVRDQVSPILEEYYGNEDVEKNQRQDNLIPFRKMKLSSYINQIQVDKRLSEMIVSLF</sequence>
<proteinExistence type="predicted"/>